<dbReference type="PANTHER" id="PTHR43798">
    <property type="entry name" value="MONOACYLGLYCEROL LIPASE"/>
    <property type="match status" value="1"/>
</dbReference>
<dbReference type="RefSeq" id="WP_161862757.1">
    <property type="nucleotide sequence ID" value="NZ_CP046620.1"/>
</dbReference>
<name>A0A6P1T0F1_9RHOB</name>
<gene>
    <name evidence="2" type="ORF">GO499_14040</name>
</gene>
<dbReference type="InterPro" id="IPR000073">
    <property type="entry name" value="AB_hydrolase_1"/>
</dbReference>
<reference evidence="2 3" key="1">
    <citation type="submission" date="2019-12" db="EMBL/GenBank/DDBJ databases">
        <title>Complete genome sequence of Algicella marina strain 9Alg 56(T) isolated from the red alga Tichocarpus crinitus.</title>
        <authorList>
            <person name="Kim S.-G."/>
            <person name="Nedashkovskaya O.I."/>
        </authorList>
    </citation>
    <scope>NUCLEOTIDE SEQUENCE [LARGE SCALE GENOMIC DNA]</scope>
    <source>
        <strain evidence="2 3">9Alg 56</strain>
    </source>
</reference>
<dbReference type="GO" id="GO:0016787">
    <property type="term" value="F:hydrolase activity"/>
    <property type="evidence" value="ECO:0007669"/>
    <property type="project" value="UniProtKB-KW"/>
</dbReference>
<dbReference type="InterPro" id="IPR050266">
    <property type="entry name" value="AB_hydrolase_sf"/>
</dbReference>
<dbReference type="Gene3D" id="3.40.50.1820">
    <property type="entry name" value="alpha/beta hydrolase"/>
    <property type="match status" value="1"/>
</dbReference>
<evidence type="ECO:0000313" key="2">
    <source>
        <dbReference type="EMBL" id="QHQ36208.1"/>
    </source>
</evidence>
<dbReference type="SUPFAM" id="SSF53474">
    <property type="entry name" value="alpha/beta-Hydrolases"/>
    <property type="match status" value="1"/>
</dbReference>
<dbReference type="KEGG" id="amaq:GO499_14040"/>
<keyword evidence="2" id="KW-0378">Hydrolase</keyword>
<sequence>MTTRSLHVERGGDPLGRPAVFLHAALASAKSWAPVWKRLGDYCLIAPDLPGHGGTGYEKWRDIQRQAMEDAMTVCPPAHVHLVGHSFGATVALRLAVERPEIVQSLTLIEPVYFVLAHDAGDKVYNRYTKALGPLGAAFEAEDYALAAEMFVNMWGAEPFAGLKPKRRKDIETMMPLIRASEPAILKPEGANRMTLEALKGLEVPVQIINGSDTQPIVRAVARAIRKTVPDVSISQVKEAGHMLPVTHPARIAKRLRPFWQKHAARH</sequence>
<dbReference type="GO" id="GO:0016020">
    <property type="term" value="C:membrane"/>
    <property type="evidence" value="ECO:0007669"/>
    <property type="project" value="TreeGrafter"/>
</dbReference>
<dbReference type="InterPro" id="IPR029058">
    <property type="entry name" value="AB_hydrolase_fold"/>
</dbReference>
<dbReference type="Pfam" id="PF12697">
    <property type="entry name" value="Abhydrolase_6"/>
    <property type="match status" value="1"/>
</dbReference>
<organism evidence="2 3">
    <name type="scientific">Algicella marina</name>
    <dbReference type="NCBI Taxonomy" id="2683284"/>
    <lineage>
        <taxon>Bacteria</taxon>
        <taxon>Pseudomonadati</taxon>
        <taxon>Pseudomonadota</taxon>
        <taxon>Alphaproteobacteria</taxon>
        <taxon>Rhodobacterales</taxon>
        <taxon>Paracoccaceae</taxon>
        <taxon>Algicella</taxon>
    </lineage>
</organism>
<dbReference type="EMBL" id="CP046620">
    <property type="protein sequence ID" value="QHQ36208.1"/>
    <property type="molecule type" value="Genomic_DNA"/>
</dbReference>
<dbReference type="PANTHER" id="PTHR43798:SF33">
    <property type="entry name" value="HYDROLASE, PUTATIVE (AFU_ORTHOLOGUE AFUA_2G14860)-RELATED"/>
    <property type="match status" value="1"/>
</dbReference>
<evidence type="ECO:0000313" key="3">
    <source>
        <dbReference type="Proteomes" id="UP000464495"/>
    </source>
</evidence>
<protein>
    <submittedName>
        <fullName evidence="2">Alpha/beta fold hydrolase</fullName>
    </submittedName>
</protein>
<accession>A0A6P1T0F1</accession>
<dbReference type="AlphaFoldDB" id="A0A6P1T0F1"/>
<dbReference type="Proteomes" id="UP000464495">
    <property type="component" value="Chromosome"/>
</dbReference>
<feature type="domain" description="AB hydrolase-1" evidence="1">
    <location>
        <begin position="20"/>
        <end position="254"/>
    </location>
</feature>
<keyword evidence="3" id="KW-1185">Reference proteome</keyword>
<dbReference type="PRINTS" id="PR00111">
    <property type="entry name" value="ABHYDROLASE"/>
</dbReference>
<evidence type="ECO:0000259" key="1">
    <source>
        <dbReference type="Pfam" id="PF12697"/>
    </source>
</evidence>
<proteinExistence type="predicted"/>